<feature type="region of interest" description="Disordered" evidence="1">
    <location>
        <begin position="126"/>
        <end position="150"/>
    </location>
</feature>
<feature type="compositionally biased region" description="Basic residues" evidence="1">
    <location>
        <begin position="126"/>
        <end position="136"/>
    </location>
</feature>
<dbReference type="Proteomes" id="UP000299102">
    <property type="component" value="Unassembled WGS sequence"/>
</dbReference>
<accession>A0A4C1VHV0</accession>
<gene>
    <name evidence="2" type="ORF">EVAR_95417_1</name>
</gene>
<dbReference type="AlphaFoldDB" id="A0A4C1VHV0"/>
<proteinExistence type="predicted"/>
<keyword evidence="3" id="KW-1185">Reference proteome</keyword>
<protein>
    <submittedName>
        <fullName evidence="2">Uncharacterized protein</fullName>
    </submittedName>
</protein>
<reference evidence="2 3" key="1">
    <citation type="journal article" date="2019" name="Commun. Biol.">
        <title>The bagworm genome reveals a unique fibroin gene that provides high tensile strength.</title>
        <authorList>
            <person name="Kono N."/>
            <person name="Nakamura H."/>
            <person name="Ohtoshi R."/>
            <person name="Tomita M."/>
            <person name="Numata K."/>
            <person name="Arakawa K."/>
        </authorList>
    </citation>
    <scope>NUCLEOTIDE SEQUENCE [LARGE SCALE GENOMIC DNA]</scope>
</reference>
<evidence type="ECO:0000313" key="2">
    <source>
        <dbReference type="EMBL" id="GBP38516.1"/>
    </source>
</evidence>
<comment type="caution">
    <text evidence="2">The sequence shown here is derived from an EMBL/GenBank/DDBJ whole genome shotgun (WGS) entry which is preliminary data.</text>
</comment>
<dbReference type="EMBL" id="BGZK01000350">
    <property type="protein sequence ID" value="GBP38516.1"/>
    <property type="molecule type" value="Genomic_DNA"/>
</dbReference>
<evidence type="ECO:0000256" key="1">
    <source>
        <dbReference type="SAM" id="MobiDB-lite"/>
    </source>
</evidence>
<sequence length="182" mass="20339">MAHQYSLLAFRIKRERSLTPIEARICRPPYYSASPLKRSDENEILKYHKPSAHFEQDFKIVKLGSSINYFTRCGGGGGGGRGQLNVTMRDVEQIERFRRVVSGEPLLRFGGSLCGRAVTSPVTLVRSRRPSLRRTGAHPPSLSPRHTPLSSAPSYRFCEVHDEKIFQPAECSAHVGAGFVIE</sequence>
<evidence type="ECO:0000313" key="3">
    <source>
        <dbReference type="Proteomes" id="UP000299102"/>
    </source>
</evidence>
<organism evidence="2 3">
    <name type="scientific">Eumeta variegata</name>
    <name type="common">Bagworm moth</name>
    <name type="synonym">Eumeta japonica</name>
    <dbReference type="NCBI Taxonomy" id="151549"/>
    <lineage>
        <taxon>Eukaryota</taxon>
        <taxon>Metazoa</taxon>
        <taxon>Ecdysozoa</taxon>
        <taxon>Arthropoda</taxon>
        <taxon>Hexapoda</taxon>
        <taxon>Insecta</taxon>
        <taxon>Pterygota</taxon>
        <taxon>Neoptera</taxon>
        <taxon>Endopterygota</taxon>
        <taxon>Lepidoptera</taxon>
        <taxon>Glossata</taxon>
        <taxon>Ditrysia</taxon>
        <taxon>Tineoidea</taxon>
        <taxon>Psychidae</taxon>
        <taxon>Oiketicinae</taxon>
        <taxon>Eumeta</taxon>
    </lineage>
</organism>
<name>A0A4C1VHV0_EUMVA</name>